<comment type="caution">
    <text evidence="1">The sequence shown here is derived from an EMBL/GenBank/DDBJ whole genome shotgun (WGS) entry which is preliminary data.</text>
</comment>
<evidence type="ECO:0008006" key="3">
    <source>
        <dbReference type="Google" id="ProtNLM"/>
    </source>
</evidence>
<name>A0A2H0KB51_9BACT</name>
<gene>
    <name evidence="1" type="ORF">COV91_03815</name>
</gene>
<organism evidence="1 2">
    <name type="scientific">Candidatus Taylorbacteria bacterium CG11_big_fil_rev_8_21_14_0_20_46_11</name>
    <dbReference type="NCBI Taxonomy" id="1975025"/>
    <lineage>
        <taxon>Bacteria</taxon>
        <taxon>Candidatus Tayloriibacteriota</taxon>
    </lineage>
</organism>
<protein>
    <recommendedName>
        <fullName evidence="3">HEPN AbiU2-like domain-containing protein</fullName>
    </recommendedName>
</protein>
<accession>A0A2H0KB51</accession>
<sequence length="195" mass="22644">MDKKSEHAELYANFSQTVSFVQGLLPEFEKAFDEKVIRECLPNAKTVYMQVIVINIAQLVNATKQDKFGICQLKEIASKEIREKIEVIEKSHRDITGKVSSNRNRLFAHTDKNYYKLCISDKRKDEMKGDMVGGRIASKEEAERIFSKMPKAIGKNEERYSPIDLKNDLPRIKKLLEEFDIIWHEVLCEDEAFKV</sequence>
<dbReference type="EMBL" id="PCVG01000047">
    <property type="protein sequence ID" value="PIQ68492.1"/>
    <property type="molecule type" value="Genomic_DNA"/>
</dbReference>
<dbReference type="Proteomes" id="UP000229342">
    <property type="component" value="Unassembled WGS sequence"/>
</dbReference>
<evidence type="ECO:0000313" key="2">
    <source>
        <dbReference type="Proteomes" id="UP000229342"/>
    </source>
</evidence>
<proteinExistence type="predicted"/>
<evidence type="ECO:0000313" key="1">
    <source>
        <dbReference type="EMBL" id="PIQ68492.1"/>
    </source>
</evidence>
<reference evidence="1 2" key="1">
    <citation type="submission" date="2017-09" db="EMBL/GenBank/DDBJ databases">
        <title>Depth-based differentiation of microbial function through sediment-hosted aquifers and enrichment of novel symbionts in the deep terrestrial subsurface.</title>
        <authorList>
            <person name="Probst A.J."/>
            <person name="Ladd B."/>
            <person name="Jarett J.K."/>
            <person name="Geller-Mcgrath D.E."/>
            <person name="Sieber C.M."/>
            <person name="Emerson J.B."/>
            <person name="Anantharaman K."/>
            <person name="Thomas B.C."/>
            <person name="Malmstrom R."/>
            <person name="Stieglmeier M."/>
            <person name="Klingl A."/>
            <person name="Woyke T."/>
            <person name="Ryan C.M."/>
            <person name="Banfield J.F."/>
        </authorList>
    </citation>
    <scope>NUCLEOTIDE SEQUENCE [LARGE SCALE GENOMIC DNA]</scope>
    <source>
        <strain evidence="1">CG11_big_fil_rev_8_21_14_0_20_46_11</strain>
    </source>
</reference>
<dbReference type="AlphaFoldDB" id="A0A2H0KB51"/>